<dbReference type="EMBL" id="GGEC01070283">
    <property type="protein sequence ID" value="MBX50767.1"/>
    <property type="molecule type" value="Transcribed_RNA"/>
</dbReference>
<evidence type="ECO:0000256" key="1">
    <source>
        <dbReference type="SAM" id="Phobius"/>
    </source>
</evidence>
<keyword evidence="1" id="KW-0812">Transmembrane</keyword>
<feature type="transmembrane region" description="Helical" evidence="1">
    <location>
        <begin position="20"/>
        <end position="40"/>
    </location>
</feature>
<sequence length="52" mass="6081">MSNVQEGDCNFSPSLSVCTSSFYLFLIWSFMGSLSKLWELEMIKHHFVMRES</sequence>
<reference evidence="2" key="1">
    <citation type="submission" date="2018-02" db="EMBL/GenBank/DDBJ databases">
        <title>Rhizophora mucronata_Transcriptome.</title>
        <authorList>
            <person name="Meera S.P."/>
            <person name="Sreeshan A."/>
            <person name="Augustine A."/>
        </authorList>
    </citation>
    <scope>NUCLEOTIDE SEQUENCE</scope>
    <source>
        <tissue evidence="2">Leaf</tissue>
    </source>
</reference>
<protein>
    <submittedName>
        <fullName evidence="2">Uncharacterized protein</fullName>
    </submittedName>
</protein>
<proteinExistence type="predicted"/>
<keyword evidence="1" id="KW-1133">Transmembrane helix</keyword>
<name>A0A2P2P7V6_RHIMU</name>
<accession>A0A2P2P7V6</accession>
<evidence type="ECO:0000313" key="2">
    <source>
        <dbReference type="EMBL" id="MBX50767.1"/>
    </source>
</evidence>
<keyword evidence="1" id="KW-0472">Membrane</keyword>
<dbReference type="AlphaFoldDB" id="A0A2P2P7V6"/>
<organism evidence="2">
    <name type="scientific">Rhizophora mucronata</name>
    <name type="common">Asiatic mangrove</name>
    <dbReference type="NCBI Taxonomy" id="61149"/>
    <lineage>
        <taxon>Eukaryota</taxon>
        <taxon>Viridiplantae</taxon>
        <taxon>Streptophyta</taxon>
        <taxon>Embryophyta</taxon>
        <taxon>Tracheophyta</taxon>
        <taxon>Spermatophyta</taxon>
        <taxon>Magnoliopsida</taxon>
        <taxon>eudicotyledons</taxon>
        <taxon>Gunneridae</taxon>
        <taxon>Pentapetalae</taxon>
        <taxon>rosids</taxon>
        <taxon>fabids</taxon>
        <taxon>Malpighiales</taxon>
        <taxon>Rhizophoraceae</taxon>
        <taxon>Rhizophora</taxon>
    </lineage>
</organism>